<evidence type="ECO:0000259" key="1">
    <source>
        <dbReference type="PROSITE" id="PS51332"/>
    </source>
</evidence>
<dbReference type="Pfam" id="PF12728">
    <property type="entry name" value="HTH_17"/>
    <property type="match status" value="1"/>
</dbReference>
<dbReference type="InterPro" id="IPR036594">
    <property type="entry name" value="Meth_synthase_dom"/>
</dbReference>
<dbReference type="Gene3D" id="1.10.1240.10">
    <property type="entry name" value="Methionine synthase domain"/>
    <property type="match status" value="1"/>
</dbReference>
<feature type="domain" description="B12-binding" evidence="1">
    <location>
        <begin position="172"/>
        <end position="299"/>
    </location>
</feature>
<dbReference type="InterPro" id="IPR009061">
    <property type="entry name" value="DNA-bd_dom_put_sf"/>
</dbReference>
<dbReference type="InterPro" id="IPR041657">
    <property type="entry name" value="HTH_17"/>
</dbReference>
<dbReference type="Gene3D" id="3.40.50.280">
    <property type="entry name" value="Cobalamin-binding domain"/>
    <property type="match status" value="1"/>
</dbReference>
<keyword evidence="3" id="KW-1185">Reference proteome</keyword>
<dbReference type="InterPro" id="IPR036724">
    <property type="entry name" value="Cobalamin-bd_sf"/>
</dbReference>
<dbReference type="AlphaFoldDB" id="A0A432MHA3"/>
<reference evidence="2 3" key="1">
    <citation type="submission" date="2018-12" db="EMBL/GenBank/DDBJ databases">
        <authorList>
            <person name="Toschakov S.V."/>
        </authorList>
    </citation>
    <scope>NUCLEOTIDE SEQUENCE [LARGE SCALE GENOMIC DNA]</scope>
    <source>
        <strain evidence="2 3">GM2012</strain>
    </source>
</reference>
<dbReference type="NCBIfam" id="TIGR01764">
    <property type="entry name" value="excise"/>
    <property type="match status" value="1"/>
</dbReference>
<dbReference type="CDD" id="cd02065">
    <property type="entry name" value="B12-binding_like"/>
    <property type="match status" value="1"/>
</dbReference>
<dbReference type="SUPFAM" id="SSF46955">
    <property type="entry name" value="Putative DNA-binding domain"/>
    <property type="match status" value="1"/>
</dbReference>
<dbReference type="InterPro" id="IPR006158">
    <property type="entry name" value="Cobalamin-bd"/>
</dbReference>
<evidence type="ECO:0000313" key="2">
    <source>
        <dbReference type="EMBL" id="RUL86325.1"/>
    </source>
</evidence>
<dbReference type="CDD" id="cd04762">
    <property type="entry name" value="HTH_MerR-trunc"/>
    <property type="match status" value="1"/>
</dbReference>
<dbReference type="InterPro" id="IPR010093">
    <property type="entry name" value="SinI_DNA-bd"/>
</dbReference>
<organism evidence="2 3">
    <name type="scientific">Tautonia sociabilis</name>
    <dbReference type="NCBI Taxonomy" id="2080755"/>
    <lineage>
        <taxon>Bacteria</taxon>
        <taxon>Pseudomonadati</taxon>
        <taxon>Planctomycetota</taxon>
        <taxon>Planctomycetia</taxon>
        <taxon>Isosphaerales</taxon>
        <taxon>Isosphaeraceae</taxon>
        <taxon>Tautonia</taxon>
    </lineage>
</organism>
<dbReference type="Gene3D" id="1.10.1660.10">
    <property type="match status" value="1"/>
</dbReference>
<dbReference type="PROSITE" id="PS51332">
    <property type="entry name" value="B12_BINDING"/>
    <property type="match status" value="1"/>
</dbReference>
<dbReference type="Pfam" id="PF02607">
    <property type="entry name" value="B12-binding_2"/>
    <property type="match status" value="1"/>
</dbReference>
<dbReference type="GO" id="GO:0046872">
    <property type="term" value="F:metal ion binding"/>
    <property type="evidence" value="ECO:0007669"/>
    <property type="project" value="InterPro"/>
</dbReference>
<dbReference type="SUPFAM" id="SSF52242">
    <property type="entry name" value="Cobalamin (vitamin B12)-binding domain"/>
    <property type="match status" value="1"/>
</dbReference>
<dbReference type="EMBL" id="RYZH01000032">
    <property type="protein sequence ID" value="RUL86325.1"/>
    <property type="molecule type" value="Genomic_DNA"/>
</dbReference>
<name>A0A432MHA3_9BACT</name>
<dbReference type="GO" id="GO:0031419">
    <property type="term" value="F:cobalamin binding"/>
    <property type="evidence" value="ECO:0007669"/>
    <property type="project" value="InterPro"/>
</dbReference>
<dbReference type="GO" id="GO:0003677">
    <property type="term" value="F:DNA binding"/>
    <property type="evidence" value="ECO:0007669"/>
    <property type="project" value="InterPro"/>
</dbReference>
<protein>
    <submittedName>
        <fullName evidence="2">Helix-turn-helix domain-containing protein</fullName>
    </submittedName>
</protein>
<dbReference type="Proteomes" id="UP000280296">
    <property type="component" value="Unassembled WGS sequence"/>
</dbReference>
<proteinExistence type="predicted"/>
<accession>A0A432MHA3</accession>
<reference evidence="2 3" key="2">
    <citation type="submission" date="2019-01" db="EMBL/GenBank/DDBJ databases">
        <title>Tautonia sociabilis, a novel thermotolerant planctomycete of Isosphaeraceae family, isolated from a 4000 m deep subterranean habitat.</title>
        <authorList>
            <person name="Kovaleva O.L."/>
            <person name="Elcheninov A.G."/>
            <person name="Van Heerden E."/>
            <person name="Toshchakov S.V."/>
            <person name="Novikov A."/>
            <person name="Bonch-Osmolovskaya E.A."/>
            <person name="Kublanov I.V."/>
        </authorList>
    </citation>
    <scope>NUCLEOTIDE SEQUENCE [LARGE SCALE GENOMIC DNA]</scope>
    <source>
        <strain evidence="2 3">GM2012</strain>
    </source>
</reference>
<dbReference type="InterPro" id="IPR003759">
    <property type="entry name" value="Cbl-bd_cap"/>
</dbReference>
<evidence type="ECO:0000313" key="3">
    <source>
        <dbReference type="Proteomes" id="UP000280296"/>
    </source>
</evidence>
<gene>
    <name evidence="2" type="ORF">TsocGM_16500</name>
</gene>
<comment type="caution">
    <text evidence="2">The sequence shown here is derived from an EMBL/GenBank/DDBJ whole genome shotgun (WGS) entry which is preliminary data.</text>
</comment>
<sequence>MAMVETYMKTRQLAQMLDVSVSTIKRWVDQGELPATRTIGKHRLIPLSGALRFAEQRGLRTDRLQHFAAHQIAGDPAEAIDHPERVVTPQALARAIRRGHNARARFLIKLAAATWQNAATLADRLIEPALAEIGHDWERQVVDIYEEHLATRIVETTLIELIQDQVPPAANAPMALGAAPEGDPYTIANLLAELTLRELGWRVINLGPNLPLDSLARAVLAYQPCLTWISVSHLNDPDRFIRHYQSFYASVCRTETAVILGGAALTPEIRAELLAAGFGNRMAHLREFACRLRPRTRPQTDSQTTDRLTATDT</sequence>